<dbReference type="RefSeq" id="WP_192039006.1">
    <property type="nucleotide sequence ID" value="NZ_JACYWE010000004.1"/>
</dbReference>
<protein>
    <submittedName>
        <fullName evidence="1">Uncharacterized protein</fullName>
    </submittedName>
</protein>
<comment type="caution">
    <text evidence="1">The sequence shown here is derived from an EMBL/GenBank/DDBJ whole genome shotgun (WGS) entry which is preliminary data.</text>
</comment>
<dbReference type="Proteomes" id="UP000642993">
    <property type="component" value="Unassembled WGS sequence"/>
</dbReference>
<organism evidence="1 2">
    <name type="scientific">Lolliginicoccus lacisalsi</name>
    <dbReference type="NCBI Taxonomy" id="2742202"/>
    <lineage>
        <taxon>Bacteria</taxon>
        <taxon>Bacillati</taxon>
        <taxon>Actinomycetota</taxon>
        <taxon>Actinomycetes</taxon>
        <taxon>Mycobacteriales</taxon>
        <taxon>Hoyosellaceae</taxon>
        <taxon>Lolliginicoccus</taxon>
    </lineage>
</organism>
<proteinExistence type="predicted"/>
<accession>A0A927PMM0</accession>
<sequence length="101" mass="10632">MNGVTVSTDENGLPERIDLSSRALRLGGDQLATEILRQCHQAATISGARARQELAALGIDRRTLDAVGLPTLADIAEAEAVAGPAAMLDRPTMLDRIGIAR</sequence>
<keyword evidence="2" id="KW-1185">Reference proteome</keyword>
<dbReference type="AlphaFoldDB" id="A0A927PMM0"/>
<dbReference type="EMBL" id="JACYWE010000004">
    <property type="protein sequence ID" value="MBD8506541.1"/>
    <property type="molecule type" value="Genomic_DNA"/>
</dbReference>
<name>A0A927PMM0_9ACTN</name>
<gene>
    <name evidence="1" type="ORF">HT102_08590</name>
</gene>
<evidence type="ECO:0000313" key="1">
    <source>
        <dbReference type="EMBL" id="MBD8506541.1"/>
    </source>
</evidence>
<evidence type="ECO:0000313" key="2">
    <source>
        <dbReference type="Proteomes" id="UP000642993"/>
    </source>
</evidence>
<reference evidence="1" key="1">
    <citation type="submission" date="2020-09" db="EMBL/GenBank/DDBJ databases">
        <title>Hoyosella lacisalsi sp. nov., a halotolerant actinobacterium isolated from soil of Lake Gudzhirganskoe.</title>
        <authorList>
            <person name="Yang Q."/>
            <person name="Guo P.Y."/>
            <person name="Liu S.W."/>
            <person name="Li F.N."/>
            <person name="Sun C.H."/>
        </authorList>
    </citation>
    <scope>NUCLEOTIDE SEQUENCE</scope>
    <source>
        <strain evidence="1">G463</strain>
    </source>
</reference>